<dbReference type="PANTHER" id="PTHR15458:SF5">
    <property type="entry name" value="PHOSPHATIDYLETHANOLAMINE N-METHYLTRANSFERASE"/>
    <property type="match status" value="1"/>
</dbReference>
<dbReference type="GO" id="GO:0005789">
    <property type="term" value="C:endoplasmic reticulum membrane"/>
    <property type="evidence" value="ECO:0007669"/>
    <property type="project" value="UniProtKB-SubCell"/>
</dbReference>
<dbReference type="GO" id="GO:0006656">
    <property type="term" value="P:phosphatidylcholine biosynthetic process"/>
    <property type="evidence" value="ECO:0007669"/>
    <property type="project" value="UniProtKB-UniRule"/>
</dbReference>
<keyword evidence="14" id="KW-0496">Mitochondrion</keyword>
<comment type="similarity">
    <text evidence="14">Belongs to the class VI-like SAM-binding methyltransferase superfamily. PEMT/PEM2 methyltransferase family.</text>
</comment>
<dbReference type="Gene3D" id="1.20.120.1630">
    <property type="match status" value="1"/>
</dbReference>
<dbReference type="Proteomes" id="UP001174909">
    <property type="component" value="Unassembled WGS sequence"/>
</dbReference>
<evidence type="ECO:0000256" key="7">
    <source>
        <dbReference type="ARBA" id="ARBA00022692"/>
    </source>
</evidence>
<evidence type="ECO:0000256" key="14">
    <source>
        <dbReference type="HAMAP-Rule" id="MF_03216"/>
    </source>
</evidence>
<keyword evidence="9 14" id="KW-1133">Transmembrane helix</keyword>
<comment type="caution">
    <text evidence="16">The sequence shown here is derived from an EMBL/GenBank/DDBJ whole genome shotgun (WGS) entry which is preliminary data.</text>
</comment>
<keyword evidence="4 14" id="KW-0489">Methyltransferase</keyword>
<feature type="topological domain" description="Lumenal" evidence="14">
    <location>
        <begin position="1"/>
        <end position="11"/>
    </location>
</feature>
<dbReference type="GO" id="GO:0004608">
    <property type="term" value="F:phosphatidylethanolamine N-methyltransferase activity"/>
    <property type="evidence" value="ECO:0007669"/>
    <property type="project" value="UniProtKB-UniRule"/>
</dbReference>
<evidence type="ECO:0000256" key="6">
    <source>
        <dbReference type="ARBA" id="ARBA00022691"/>
    </source>
</evidence>
<dbReference type="HAMAP" id="MF_03216">
    <property type="entry name" value="PLMT"/>
    <property type="match status" value="1"/>
</dbReference>
<keyword evidence="5 14" id="KW-0808">Transferase</keyword>
<comment type="pathway">
    <text evidence="2">Lipid metabolism.</text>
</comment>
<reference evidence="16" key="1">
    <citation type="submission" date="2023-03" db="EMBL/GenBank/DDBJ databases">
        <authorList>
            <person name="Steffen K."/>
            <person name="Cardenas P."/>
        </authorList>
    </citation>
    <scope>NUCLEOTIDE SEQUENCE</scope>
</reference>
<comment type="catalytic activity">
    <reaction evidence="14">
        <text>a 1,2-diacyl-sn-glycero-3-phospho-N-methylethanolamine + S-adenosyl-L-methionine = a 1,2-diacyl-sn-glycero-3-phospho-N,N-dimethylethanolamine + S-adenosyl-L-homocysteine + H(+)</text>
        <dbReference type="Rhea" id="RHEA:32735"/>
        <dbReference type="ChEBI" id="CHEBI:15378"/>
        <dbReference type="ChEBI" id="CHEBI:57856"/>
        <dbReference type="ChEBI" id="CHEBI:59789"/>
        <dbReference type="ChEBI" id="CHEBI:64572"/>
        <dbReference type="ChEBI" id="CHEBI:64573"/>
        <dbReference type="EC" id="2.1.1.71"/>
    </reaction>
</comment>
<gene>
    <name evidence="16" type="ORF">GBAR_LOCUS5363</name>
</gene>
<comment type="function">
    <text evidence="14">Catalyzes the three sequential steps of the methylation pathway for the biosynthesis of phosphatidylcholine, a critical and essential component for membrane structure. Uses S-adenosylmethionine (S-adenosyl-L-methionine, SAM or AdoMet) as the methyl group donor for the methylation of phosphatidylethanolamine (1,2-diacyl-sn-glycero-3-phosphoethanolamine, PE) to phosphatidylmonomethylethanolamine (1,2-diacyl-sn-glycero-3-phospho-N-methylethanolamine, PMME), PMME to phosphatidyldimethylethanolamine (1,2-diacyl-sn-glycero-3-phospho-N,N-dimethylethanolamine, PDME), and PDME to phosphatidylcholine (1,2-diacyl-sn-glycero-3-phosphocholine, PC), producing S-adenosyl-L-homocysteine in each step.</text>
</comment>
<evidence type="ECO:0000256" key="5">
    <source>
        <dbReference type="ARBA" id="ARBA00022679"/>
    </source>
</evidence>
<evidence type="ECO:0000256" key="3">
    <source>
        <dbReference type="ARBA" id="ARBA00022516"/>
    </source>
</evidence>
<feature type="transmembrane region" description="Helical" evidence="15">
    <location>
        <begin position="12"/>
        <end position="34"/>
    </location>
</feature>
<evidence type="ECO:0000256" key="12">
    <source>
        <dbReference type="ARBA" id="ARBA00023209"/>
    </source>
</evidence>
<evidence type="ECO:0000256" key="9">
    <source>
        <dbReference type="ARBA" id="ARBA00022989"/>
    </source>
</evidence>
<dbReference type="InterPro" id="IPR007318">
    <property type="entry name" value="Phopholipid_MeTrfase"/>
</dbReference>
<sequence length="196" mass="21338">MVMASGLILSELASLSVLVACSLVMLNPLIWTLINRFEYKTHAISRLCRGPRAGTTVWASLIMGMNVFRTSVFHYMAVKGTKLHFFEANVGATTAGYLIIVLGVSLVLSTHWRLGFFGSFYGDCFGILLHAKVTEFPYNILDHPMYWGSFMIHFGGAIVCASAVGFLLSLAIGLSYAMVAVVEAPLTAEIYAAKKA</sequence>
<comment type="catalytic activity">
    <reaction evidence="14">
        <text>a 1,2-diacyl-sn-glycero-3-phosphoethanolamine + S-adenosyl-L-methionine = a 1,2-diacyl-sn-glycero-3-phospho-N-methylethanolamine + S-adenosyl-L-homocysteine + H(+)</text>
        <dbReference type="Rhea" id="RHEA:11164"/>
        <dbReference type="ChEBI" id="CHEBI:15378"/>
        <dbReference type="ChEBI" id="CHEBI:57856"/>
        <dbReference type="ChEBI" id="CHEBI:59789"/>
        <dbReference type="ChEBI" id="CHEBI:64573"/>
        <dbReference type="ChEBI" id="CHEBI:64612"/>
        <dbReference type="EC" id="2.1.1.17"/>
    </reaction>
</comment>
<dbReference type="GO" id="GO:0000773">
    <property type="term" value="F:phosphatidyl-N-methylethanolamine N-methyltransferase activity"/>
    <property type="evidence" value="ECO:0007669"/>
    <property type="project" value="UniProtKB-UniRule"/>
</dbReference>
<evidence type="ECO:0000256" key="8">
    <source>
        <dbReference type="ARBA" id="ARBA00022824"/>
    </source>
</evidence>
<proteinExistence type="inferred from homology"/>
<dbReference type="EC" id="2.1.1.71" evidence="14"/>
<feature type="transmembrane region" description="Helical" evidence="15">
    <location>
        <begin position="88"/>
        <end position="107"/>
    </location>
</feature>
<feature type="transmembrane region" description="Helical" evidence="15">
    <location>
        <begin position="145"/>
        <end position="168"/>
    </location>
</feature>
<evidence type="ECO:0000313" key="16">
    <source>
        <dbReference type="EMBL" id="CAI8007761.1"/>
    </source>
</evidence>
<evidence type="ECO:0000256" key="2">
    <source>
        <dbReference type="ARBA" id="ARBA00005189"/>
    </source>
</evidence>
<evidence type="ECO:0000256" key="11">
    <source>
        <dbReference type="ARBA" id="ARBA00023136"/>
    </source>
</evidence>
<feature type="topological domain" description="Lumenal" evidence="14">
    <location>
        <begin position="36"/>
        <end position="47"/>
    </location>
</feature>
<comment type="pathway">
    <text evidence="1 14">Phospholipid metabolism; phosphatidylcholine biosynthesis.</text>
</comment>
<accession>A0AA35RCB6</accession>
<keyword evidence="6 14" id="KW-0949">S-adenosyl-L-methionine</keyword>
<dbReference type="PANTHER" id="PTHR15458">
    <property type="entry name" value="PHOSPHATIDYLETHANOLAMINE N-METHYLTRANSFERASE"/>
    <property type="match status" value="1"/>
</dbReference>
<feature type="topological domain" description="Cytoplasmic" evidence="14">
    <location>
        <begin position="182"/>
        <end position="196"/>
    </location>
</feature>
<keyword evidence="7 14" id="KW-0812">Transmembrane</keyword>
<feature type="binding site" evidence="14">
    <location>
        <begin position="183"/>
        <end position="184"/>
    </location>
    <ligand>
        <name>S-adenosyl-L-methionine</name>
        <dbReference type="ChEBI" id="CHEBI:59789"/>
    </ligand>
</feature>
<dbReference type="AlphaFoldDB" id="A0AA35RCB6"/>
<keyword evidence="8 14" id="KW-0256">Endoplasmic reticulum</keyword>
<keyword evidence="10 14" id="KW-0443">Lipid metabolism</keyword>
<feature type="topological domain" description="Lumenal" evidence="14">
    <location>
        <begin position="118"/>
        <end position="160"/>
    </location>
</feature>
<keyword evidence="17" id="KW-1185">Reference proteome</keyword>
<dbReference type="GO" id="GO:0031966">
    <property type="term" value="C:mitochondrial membrane"/>
    <property type="evidence" value="ECO:0007669"/>
    <property type="project" value="UniProtKB-SubCell"/>
</dbReference>
<evidence type="ECO:0000256" key="13">
    <source>
        <dbReference type="ARBA" id="ARBA00023264"/>
    </source>
</evidence>
<dbReference type="EMBL" id="CASHTH010000799">
    <property type="protein sequence ID" value="CAI8007761.1"/>
    <property type="molecule type" value="Genomic_DNA"/>
</dbReference>
<comment type="catalytic activity">
    <reaction evidence="14">
        <text>a 1,2-diacyl-sn-glycero-3-phospho-N,N-dimethylethanolamine + S-adenosyl-L-methionine = a 1,2-diacyl-sn-glycero-3-phosphocholine + S-adenosyl-L-homocysteine + H(+)</text>
        <dbReference type="Rhea" id="RHEA:32739"/>
        <dbReference type="ChEBI" id="CHEBI:15378"/>
        <dbReference type="ChEBI" id="CHEBI:57643"/>
        <dbReference type="ChEBI" id="CHEBI:57856"/>
        <dbReference type="ChEBI" id="CHEBI:59789"/>
        <dbReference type="ChEBI" id="CHEBI:64572"/>
    </reaction>
</comment>
<keyword evidence="3 14" id="KW-0444">Lipid biosynthesis</keyword>
<comment type="caution">
    <text evidence="14">Lacks conserved residue(s) required for the propagation of feature annotation.</text>
</comment>
<dbReference type="Pfam" id="PF04191">
    <property type="entry name" value="PEMT"/>
    <property type="match status" value="1"/>
</dbReference>
<evidence type="ECO:0000256" key="15">
    <source>
        <dbReference type="SAM" id="Phobius"/>
    </source>
</evidence>
<keyword evidence="13 14" id="KW-1208">Phospholipid metabolism</keyword>
<organism evidence="16 17">
    <name type="scientific">Geodia barretti</name>
    <name type="common">Barrett's horny sponge</name>
    <dbReference type="NCBI Taxonomy" id="519541"/>
    <lineage>
        <taxon>Eukaryota</taxon>
        <taxon>Metazoa</taxon>
        <taxon>Porifera</taxon>
        <taxon>Demospongiae</taxon>
        <taxon>Heteroscleromorpha</taxon>
        <taxon>Tetractinellida</taxon>
        <taxon>Astrophorina</taxon>
        <taxon>Geodiidae</taxon>
        <taxon>Geodia</taxon>
    </lineage>
</organism>
<evidence type="ECO:0000256" key="4">
    <source>
        <dbReference type="ARBA" id="ARBA00022603"/>
    </source>
</evidence>
<comment type="subcellular location">
    <subcellularLocation>
        <location evidence="14">Endoplasmic reticulum membrane</location>
        <topology evidence="14">Multi-pass membrane protein</topology>
    </subcellularLocation>
    <subcellularLocation>
        <location evidence="14">Mitochondrion membrane</location>
        <topology evidence="14">Multi-pass membrane protein</topology>
    </subcellularLocation>
</comment>
<dbReference type="InterPro" id="IPR024960">
    <property type="entry name" value="PEMT/MFAP"/>
</dbReference>
<name>A0AA35RCB6_GEOBA</name>
<protein>
    <recommendedName>
        <fullName evidence="14">Phosphatidylethanolamine N-methyltransferase</fullName>
        <shortName evidence="14">PEAMT</shortName>
        <shortName evidence="14">PEMT</shortName>
        <ecNumber evidence="14">2.1.1.17</ecNumber>
        <ecNumber evidence="14">2.1.1.71</ecNumber>
    </recommendedName>
    <alternativeName>
        <fullName evidence="14">Phospholipid methyltransferase</fullName>
        <shortName evidence="14">PLMT</shortName>
    </alternativeName>
</protein>
<feature type="transmembrane region" description="Helical" evidence="15">
    <location>
        <begin position="55"/>
        <end position="76"/>
    </location>
</feature>
<dbReference type="EC" id="2.1.1.17" evidence="14"/>
<evidence type="ECO:0000313" key="17">
    <source>
        <dbReference type="Proteomes" id="UP001174909"/>
    </source>
</evidence>
<keyword evidence="12 14" id="KW-0594">Phospholipid biosynthesis</keyword>
<keyword evidence="11 14" id="KW-0472">Membrane</keyword>
<feature type="binding site" evidence="14">
    <location>
        <begin position="101"/>
        <end position="103"/>
    </location>
    <ligand>
        <name>S-adenosyl-L-methionine</name>
        <dbReference type="ChEBI" id="CHEBI:59789"/>
    </ligand>
</feature>
<dbReference type="PROSITE" id="PS51599">
    <property type="entry name" value="SAM_PEMT_PEM2"/>
    <property type="match status" value="1"/>
</dbReference>
<evidence type="ECO:0000256" key="10">
    <source>
        <dbReference type="ARBA" id="ARBA00023098"/>
    </source>
</evidence>
<dbReference type="GO" id="GO:0032259">
    <property type="term" value="P:methylation"/>
    <property type="evidence" value="ECO:0007669"/>
    <property type="project" value="UniProtKB-KW"/>
</dbReference>
<evidence type="ECO:0000256" key="1">
    <source>
        <dbReference type="ARBA" id="ARBA00004969"/>
    </source>
</evidence>